<keyword evidence="5 6" id="KW-0472">Membrane</keyword>
<evidence type="ECO:0000256" key="2">
    <source>
        <dbReference type="ARBA" id="ARBA00022475"/>
    </source>
</evidence>
<proteinExistence type="predicted"/>
<dbReference type="InterPro" id="IPR003740">
    <property type="entry name" value="YitT"/>
</dbReference>
<evidence type="ECO:0000256" key="4">
    <source>
        <dbReference type="ARBA" id="ARBA00022989"/>
    </source>
</evidence>
<dbReference type="InterPro" id="IPR051461">
    <property type="entry name" value="UPF0750_membrane"/>
</dbReference>
<keyword evidence="4 6" id="KW-1133">Transmembrane helix</keyword>
<evidence type="ECO:0000256" key="3">
    <source>
        <dbReference type="ARBA" id="ARBA00022692"/>
    </source>
</evidence>
<evidence type="ECO:0000256" key="5">
    <source>
        <dbReference type="ARBA" id="ARBA00023136"/>
    </source>
</evidence>
<dbReference type="PIRSF" id="PIRSF006483">
    <property type="entry name" value="Membrane_protein_YitT"/>
    <property type="match status" value="1"/>
</dbReference>
<protein>
    <submittedName>
        <fullName evidence="8">Uncharacterized membrane-anchored protein YitT, contains DUF161 and DUF2179 domains</fullName>
    </submittedName>
</protein>
<dbReference type="CDD" id="cd16380">
    <property type="entry name" value="YitT_C"/>
    <property type="match status" value="1"/>
</dbReference>
<feature type="transmembrane region" description="Helical" evidence="6">
    <location>
        <begin position="119"/>
        <end position="141"/>
    </location>
</feature>
<accession>A0A1T4JZ59</accession>
<keyword evidence="2" id="KW-1003">Cell membrane</keyword>
<dbReference type="Pfam" id="PF10035">
    <property type="entry name" value="DUF2179"/>
    <property type="match status" value="1"/>
</dbReference>
<feature type="domain" description="DUF2179" evidence="7">
    <location>
        <begin position="231"/>
        <end position="285"/>
    </location>
</feature>
<feature type="transmembrane region" description="Helical" evidence="6">
    <location>
        <begin position="63"/>
        <end position="85"/>
    </location>
</feature>
<dbReference type="STRING" id="1121925.SAMN02746011_00465"/>
<comment type="subcellular location">
    <subcellularLocation>
        <location evidence="1">Cell membrane</location>
        <topology evidence="1">Multi-pass membrane protein</topology>
    </subcellularLocation>
</comment>
<dbReference type="RefSeq" id="WP_078755300.1">
    <property type="nucleotide sequence ID" value="NZ_FUWO01000003.1"/>
</dbReference>
<dbReference type="Gene3D" id="3.30.70.120">
    <property type="match status" value="1"/>
</dbReference>
<sequence length="302" mass="33211">MINKYLSEHPEANFFFQIFIAVISALIFGLSMKFFLIPGNIFSAGAPGLAQIINYFTRETALAAIFTTGNLYFILNIPLIILAYLKLGKEFTVMTLIVVLFSSLATNLFPLTYVSQNPLINAVIGGVLTGLGTGITIKYGMSSGGFDILSLYLSKTFGWDVGMMTLLVNSIIIIGSGLLYNLETAIFTLITIFVTSRMIDAIHTGEQRLTAFIVTNDAAAVTASIRTRLIRGSTVIEARGGYTGDKRDLIMVVINRYELHELQLAVLESDSKAFVNIIQSTKVLGRFLTKEQQKLMKAHPVR</sequence>
<dbReference type="PANTHER" id="PTHR33545:SF5">
    <property type="entry name" value="UPF0750 MEMBRANE PROTEIN YITT"/>
    <property type="match status" value="1"/>
</dbReference>
<organism evidence="8 9">
    <name type="scientific">Globicatella sulfidifaciens DSM 15739</name>
    <dbReference type="NCBI Taxonomy" id="1121925"/>
    <lineage>
        <taxon>Bacteria</taxon>
        <taxon>Bacillati</taxon>
        <taxon>Bacillota</taxon>
        <taxon>Bacilli</taxon>
        <taxon>Lactobacillales</taxon>
        <taxon>Aerococcaceae</taxon>
        <taxon>Globicatella</taxon>
    </lineage>
</organism>
<evidence type="ECO:0000313" key="9">
    <source>
        <dbReference type="Proteomes" id="UP000189941"/>
    </source>
</evidence>
<dbReference type="OrthoDB" id="2417289at2"/>
<reference evidence="9" key="1">
    <citation type="submission" date="2017-02" db="EMBL/GenBank/DDBJ databases">
        <authorList>
            <person name="Varghese N."/>
            <person name="Submissions S."/>
        </authorList>
    </citation>
    <scope>NUCLEOTIDE SEQUENCE [LARGE SCALE GENOMIC DNA]</scope>
    <source>
        <strain evidence="9">DSM 15739</strain>
    </source>
</reference>
<feature type="transmembrane region" description="Helical" evidence="6">
    <location>
        <begin position="91"/>
        <end position="112"/>
    </location>
</feature>
<gene>
    <name evidence="8" type="ORF">SAMN02746011_00465</name>
</gene>
<feature type="transmembrane region" description="Helical" evidence="6">
    <location>
        <begin position="12"/>
        <end position="30"/>
    </location>
</feature>
<dbReference type="PANTHER" id="PTHR33545">
    <property type="entry name" value="UPF0750 MEMBRANE PROTEIN YITT-RELATED"/>
    <property type="match status" value="1"/>
</dbReference>
<dbReference type="InterPro" id="IPR019264">
    <property type="entry name" value="DUF2179"/>
</dbReference>
<evidence type="ECO:0000256" key="1">
    <source>
        <dbReference type="ARBA" id="ARBA00004651"/>
    </source>
</evidence>
<evidence type="ECO:0000259" key="7">
    <source>
        <dbReference type="Pfam" id="PF10035"/>
    </source>
</evidence>
<dbReference type="GO" id="GO:0005886">
    <property type="term" value="C:plasma membrane"/>
    <property type="evidence" value="ECO:0007669"/>
    <property type="project" value="UniProtKB-SubCell"/>
</dbReference>
<keyword evidence="9" id="KW-1185">Reference proteome</keyword>
<dbReference type="InterPro" id="IPR015867">
    <property type="entry name" value="N-reg_PII/ATP_PRibTrfase_C"/>
</dbReference>
<dbReference type="EMBL" id="FUWO01000003">
    <property type="protein sequence ID" value="SJZ35337.1"/>
    <property type="molecule type" value="Genomic_DNA"/>
</dbReference>
<dbReference type="Pfam" id="PF02588">
    <property type="entry name" value="YitT_membrane"/>
    <property type="match status" value="1"/>
</dbReference>
<keyword evidence="3 6" id="KW-0812">Transmembrane</keyword>
<name>A0A1T4JZ59_9LACT</name>
<evidence type="ECO:0000256" key="6">
    <source>
        <dbReference type="SAM" id="Phobius"/>
    </source>
</evidence>
<dbReference type="Proteomes" id="UP000189941">
    <property type="component" value="Unassembled WGS sequence"/>
</dbReference>
<feature type="transmembrane region" description="Helical" evidence="6">
    <location>
        <begin position="161"/>
        <end position="182"/>
    </location>
</feature>
<dbReference type="AlphaFoldDB" id="A0A1T4JZ59"/>
<evidence type="ECO:0000313" key="8">
    <source>
        <dbReference type="EMBL" id="SJZ35337.1"/>
    </source>
</evidence>